<dbReference type="PROSITE" id="PS50158">
    <property type="entry name" value="ZF_CCHC"/>
    <property type="match status" value="1"/>
</dbReference>
<dbReference type="InterPro" id="IPR036875">
    <property type="entry name" value="Znf_CCHC_sf"/>
</dbReference>
<name>A0AAV8TB04_9ROSI</name>
<feature type="domain" description="CCHC-type" evidence="2">
    <location>
        <begin position="99"/>
        <end position="114"/>
    </location>
</feature>
<proteinExistence type="predicted"/>
<accession>A0AAV8TB04</accession>
<dbReference type="InterPro" id="IPR001878">
    <property type="entry name" value="Znf_CCHC"/>
</dbReference>
<dbReference type="AlphaFoldDB" id="A0AAV8TB04"/>
<dbReference type="SUPFAM" id="SSF57756">
    <property type="entry name" value="Retrovirus zinc finger-like domains"/>
    <property type="match status" value="1"/>
</dbReference>
<sequence length="147" mass="16391">MDHELSIDLVLQSLSSSFSQFVMNCDMNQKDMILPKLLNMLKTAEGCLKKEPSSVLVVSSSKSKKKGFKKNKNKKQKASTNIVNFKGGVKKKSNDKGTCFNCGVEGHWKRNCPSYLASLKDKKSKEASSSGGYTYFITFTNDHSRYG</sequence>
<evidence type="ECO:0000313" key="4">
    <source>
        <dbReference type="Proteomes" id="UP001159364"/>
    </source>
</evidence>
<keyword evidence="1" id="KW-0863">Zinc-finger</keyword>
<comment type="caution">
    <text evidence="3">The sequence shown here is derived from an EMBL/GenBank/DDBJ whole genome shotgun (WGS) entry which is preliminary data.</text>
</comment>
<dbReference type="Proteomes" id="UP001159364">
    <property type="component" value="Linkage Group LG05"/>
</dbReference>
<organism evidence="3 4">
    <name type="scientific">Erythroxylum novogranatense</name>
    <dbReference type="NCBI Taxonomy" id="1862640"/>
    <lineage>
        <taxon>Eukaryota</taxon>
        <taxon>Viridiplantae</taxon>
        <taxon>Streptophyta</taxon>
        <taxon>Embryophyta</taxon>
        <taxon>Tracheophyta</taxon>
        <taxon>Spermatophyta</taxon>
        <taxon>Magnoliopsida</taxon>
        <taxon>eudicotyledons</taxon>
        <taxon>Gunneridae</taxon>
        <taxon>Pentapetalae</taxon>
        <taxon>rosids</taxon>
        <taxon>fabids</taxon>
        <taxon>Malpighiales</taxon>
        <taxon>Erythroxylaceae</taxon>
        <taxon>Erythroxylum</taxon>
    </lineage>
</organism>
<reference evidence="3 4" key="1">
    <citation type="submission" date="2021-09" db="EMBL/GenBank/DDBJ databases">
        <title>Genomic insights and catalytic innovation underlie evolution of tropane alkaloids biosynthesis.</title>
        <authorList>
            <person name="Wang Y.-J."/>
            <person name="Tian T."/>
            <person name="Huang J.-P."/>
            <person name="Huang S.-X."/>
        </authorList>
    </citation>
    <scope>NUCLEOTIDE SEQUENCE [LARGE SCALE GENOMIC DNA]</scope>
    <source>
        <strain evidence="3">KIB-2018</strain>
        <tissue evidence="3">Leaf</tissue>
    </source>
</reference>
<keyword evidence="1" id="KW-0862">Zinc</keyword>
<dbReference type="GO" id="GO:0008270">
    <property type="term" value="F:zinc ion binding"/>
    <property type="evidence" value="ECO:0007669"/>
    <property type="project" value="UniProtKB-KW"/>
</dbReference>
<gene>
    <name evidence="3" type="ORF">K2173_002402</name>
</gene>
<protein>
    <recommendedName>
        <fullName evidence="2">CCHC-type domain-containing protein</fullName>
    </recommendedName>
</protein>
<keyword evidence="1" id="KW-0479">Metal-binding</keyword>
<keyword evidence="4" id="KW-1185">Reference proteome</keyword>
<dbReference type="SMART" id="SM00343">
    <property type="entry name" value="ZnF_C2HC"/>
    <property type="match status" value="1"/>
</dbReference>
<dbReference type="Pfam" id="PF00098">
    <property type="entry name" value="zf-CCHC"/>
    <property type="match status" value="1"/>
</dbReference>
<dbReference type="GO" id="GO:0003676">
    <property type="term" value="F:nucleic acid binding"/>
    <property type="evidence" value="ECO:0007669"/>
    <property type="project" value="InterPro"/>
</dbReference>
<dbReference type="EMBL" id="JAIWQS010000005">
    <property type="protein sequence ID" value="KAJ8763519.1"/>
    <property type="molecule type" value="Genomic_DNA"/>
</dbReference>
<dbReference type="Gene3D" id="4.10.60.10">
    <property type="entry name" value="Zinc finger, CCHC-type"/>
    <property type="match status" value="1"/>
</dbReference>
<evidence type="ECO:0000256" key="1">
    <source>
        <dbReference type="PROSITE-ProRule" id="PRU00047"/>
    </source>
</evidence>
<evidence type="ECO:0000259" key="2">
    <source>
        <dbReference type="PROSITE" id="PS50158"/>
    </source>
</evidence>
<evidence type="ECO:0000313" key="3">
    <source>
        <dbReference type="EMBL" id="KAJ8763519.1"/>
    </source>
</evidence>